<dbReference type="AlphaFoldDB" id="A0A094YVR8"/>
<gene>
    <name evidence="2" type="ORF">AtDm6_0379</name>
</gene>
<sequence length="55" mass="5999">MLITPAGNTQPVSLPPAIKTGWGHPAPQADGKIWPGLREYKRLRGKAPSHRKNCV</sequence>
<name>A0A094YVR8_9PROT</name>
<evidence type="ECO:0000256" key="1">
    <source>
        <dbReference type="SAM" id="MobiDB-lite"/>
    </source>
</evidence>
<keyword evidence="3" id="KW-1185">Reference proteome</keyword>
<dbReference type="EMBL" id="JOKM01000017">
    <property type="protein sequence ID" value="KGB26100.1"/>
    <property type="molecule type" value="Genomic_DNA"/>
</dbReference>
<organism evidence="2 3">
    <name type="scientific">Acetobacter tropicalis</name>
    <dbReference type="NCBI Taxonomy" id="104102"/>
    <lineage>
        <taxon>Bacteria</taxon>
        <taxon>Pseudomonadati</taxon>
        <taxon>Pseudomonadota</taxon>
        <taxon>Alphaproteobacteria</taxon>
        <taxon>Acetobacterales</taxon>
        <taxon>Acetobacteraceae</taxon>
        <taxon>Acetobacter</taxon>
    </lineage>
</organism>
<dbReference type="PATRIC" id="fig|104102.7.peg.375"/>
<accession>A0A094YVR8</accession>
<dbReference type="Proteomes" id="UP000029448">
    <property type="component" value="Unassembled WGS sequence"/>
</dbReference>
<evidence type="ECO:0000313" key="2">
    <source>
        <dbReference type="EMBL" id="KGB26100.1"/>
    </source>
</evidence>
<comment type="caution">
    <text evidence="2">The sequence shown here is derived from an EMBL/GenBank/DDBJ whole genome shotgun (WGS) entry which is preliminary data.</text>
</comment>
<feature type="compositionally biased region" description="Polar residues" evidence="1">
    <location>
        <begin position="1"/>
        <end position="12"/>
    </location>
</feature>
<evidence type="ECO:0000313" key="3">
    <source>
        <dbReference type="Proteomes" id="UP000029448"/>
    </source>
</evidence>
<reference evidence="2 3" key="1">
    <citation type="submission" date="2014-06" db="EMBL/GenBank/DDBJ databases">
        <title>Functional and comparative genomic analyses of the Drosophila gut microbiota identify candidate symbiosis factors.</title>
        <authorList>
            <person name="Newell P.D."/>
            <person name="Chaston J.M."/>
            <person name="Douglas A.E."/>
        </authorList>
    </citation>
    <scope>NUCLEOTIDE SEQUENCE [LARGE SCALE GENOMIC DNA]</scope>
    <source>
        <strain evidence="2 3">DmCS_006</strain>
    </source>
</reference>
<protein>
    <submittedName>
        <fullName evidence="2">Uncharacterized protein</fullName>
    </submittedName>
</protein>
<feature type="region of interest" description="Disordered" evidence="1">
    <location>
        <begin position="1"/>
        <end position="31"/>
    </location>
</feature>
<proteinExistence type="predicted"/>